<feature type="signal peptide" evidence="2">
    <location>
        <begin position="1"/>
        <end position="18"/>
    </location>
</feature>
<gene>
    <name evidence="4" type="ORF">Acr_00g0016510</name>
</gene>
<dbReference type="GO" id="GO:0005886">
    <property type="term" value="C:plasma membrane"/>
    <property type="evidence" value="ECO:0007669"/>
    <property type="project" value="TreeGrafter"/>
</dbReference>
<dbReference type="InterPro" id="IPR039391">
    <property type="entry name" value="Phytocyanin-like"/>
</dbReference>
<keyword evidence="2" id="KW-0732">Signal</keyword>
<evidence type="ECO:0000259" key="3">
    <source>
        <dbReference type="PROSITE" id="PS51485"/>
    </source>
</evidence>
<dbReference type="OrthoDB" id="959565at2759"/>
<name>A0A7J0DAY3_9ERIC</name>
<dbReference type="Proteomes" id="UP000585474">
    <property type="component" value="Unassembled WGS sequence"/>
</dbReference>
<dbReference type="EMBL" id="BJWL01000139">
    <property type="protein sequence ID" value="GFS31259.1"/>
    <property type="molecule type" value="Genomic_DNA"/>
</dbReference>
<evidence type="ECO:0000256" key="1">
    <source>
        <dbReference type="SAM" id="MobiDB-lite"/>
    </source>
</evidence>
<evidence type="ECO:0000256" key="2">
    <source>
        <dbReference type="SAM" id="SignalP"/>
    </source>
</evidence>
<feature type="region of interest" description="Disordered" evidence="1">
    <location>
        <begin position="114"/>
        <end position="139"/>
    </location>
</feature>
<dbReference type="AlphaFoldDB" id="A0A7J0DAY3"/>
<comment type="caution">
    <text evidence="4">The sequence shown here is derived from an EMBL/GenBank/DDBJ whole genome shotgun (WGS) entry which is preliminary data.</text>
</comment>
<evidence type="ECO:0000313" key="5">
    <source>
        <dbReference type="Proteomes" id="UP000585474"/>
    </source>
</evidence>
<keyword evidence="5" id="KW-1185">Reference proteome</keyword>
<organism evidence="4 5">
    <name type="scientific">Actinidia rufa</name>
    <dbReference type="NCBI Taxonomy" id="165716"/>
    <lineage>
        <taxon>Eukaryota</taxon>
        <taxon>Viridiplantae</taxon>
        <taxon>Streptophyta</taxon>
        <taxon>Embryophyta</taxon>
        <taxon>Tracheophyta</taxon>
        <taxon>Spermatophyta</taxon>
        <taxon>Magnoliopsida</taxon>
        <taxon>eudicotyledons</taxon>
        <taxon>Gunneridae</taxon>
        <taxon>Pentapetalae</taxon>
        <taxon>asterids</taxon>
        <taxon>Ericales</taxon>
        <taxon>Actinidiaceae</taxon>
        <taxon>Actinidia</taxon>
    </lineage>
</organism>
<feature type="chain" id="PRO_5029833640" evidence="2">
    <location>
        <begin position="19"/>
        <end position="139"/>
    </location>
</feature>
<dbReference type="PROSITE" id="PS51485">
    <property type="entry name" value="PHYTOCYANIN"/>
    <property type="match status" value="1"/>
</dbReference>
<feature type="domain" description="Phytocyanin" evidence="3">
    <location>
        <begin position="24"/>
        <end position="114"/>
    </location>
</feature>
<dbReference type="PANTHER" id="PTHR33021:SF49">
    <property type="entry name" value="EARLY NODULIN-LIKE PROTEIN 21"/>
    <property type="match status" value="1"/>
</dbReference>
<dbReference type="InterPro" id="IPR003245">
    <property type="entry name" value="Phytocyanin_dom"/>
</dbReference>
<dbReference type="Pfam" id="PF02298">
    <property type="entry name" value="Cu_bind_like"/>
    <property type="match status" value="1"/>
</dbReference>
<dbReference type="PANTHER" id="PTHR33021">
    <property type="entry name" value="BLUE COPPER PROTEIN"/>
    <property type="match status" value="1"/>
</dbReference>
<dbReference type="Gene3D" id="2.60.40.420">
    <property type="entry name" value="Cupredoxins - blue copper proteins"/>
    <property type="match status" value="1"/>
</dbReference>
<dbReference type="SUPFAM" id="SSF49503">
    <property type="entry name" value="Cupredoxins"/>
    <property type="match status" value="1"/>
</dbReference>
<evidence type="ECO:0000313" key="4">
    <source>
        <dbReference type="EMBL" id="GFS31259.1"/>
    </source>
</evidence>
<sequence>MLLMVLLLVSLSLPSFHAFSVSSYELQVGDTNGWVLPPANDSKFYNDWATENRFRIVLEVTGTDYKKCNSTHPCFFSNTGNTIFKLERSGSFYFISGVSGHYRRGQRMIVKVMSHKDSDSGGGTKKIVNENGPTGFPKV</sequence>
<reference evidence="5" key="1">
    <citation type="submission" date="2019-07" db="EMBL/GenBank/DDBJ databases">
        <title>De Novo Assembly of kiwifruit Actinidia rufa.</title>
        <authorList>
            <person name="Sugita-Konishi S."/>
            <person name="Sato K."/>
            <person name="Mori E."/>
            <person name="Abe Y."/>
            <person name="Kisaki G."/>
            <person name="Hamano K."/>
            <person name="Suezawa K."/>
            <person name="Otani M."/>
            <person name="Fukuda T."/>
            <person name="Manabe T."/>
            <person name="Gomi K."/>
            <person name="Tabuchi M."/>
            <person name="Akimitsu K."/>
            <person name="Kataoka I."/>
        </authorList>
    </citation>
    <scope>NUCLEOTIDE SEQUENCE [LARGE SCALE GENOMIC DNA]</scope>
    <source>
        <strain evidence="5">cv. Fuchu</strain>
    </source>
</reference>
<dbReference type="InterPro" id="IPR008972">
    <property type="entry name" value="Cupredoxin"/>
</dbReference>
<dbReference type="GO" id="GO:0009055">
    <property type="term" value="F:electron transfer activity"/>
    <property type="evidence" value="ECO:0007669"/>
    <property type="project" value="InterPro"/>
</dbReference>
<proteinExistence type="predicted"/>
<protein>
    <submittedName>
        <fullName evidence="4">Early nodulin-like protein 5</fullName>
    </submittedName>
</protein>
<accession>A0A7J0DAY3</accession>